<evidence type="ECO:0000313" key="2">
    <source>
        <dbReference type="Proteomes" id="UP001154420"/>
    </source>
</evidence>
<name>A0A9X5GQZ6_9FIRM</name>
<organism evidence="1 2">
    <name type="scientific">Parablautia muri</name>
    <dbReference type="NCBI Taxonomy" id="2320879"/>
    <lineage>
        <taxon>Bacteria</taxon>
        <taxon>Bacillati</taxon>
        <taxon>Bacillota</taxon>
        <taxon>Clostridia</taxon>
        <taxon>Lachnospirales</taxon>
        <taxon>Lachnospiraceae</taxon>
        <taxon>Parablautia</taxon>
    </lineage>
</organism>
<protein>
    <submittedName>
        <fullName evidence="1">Uncharacterized protein</fullName>
    </submittedName>
</protein>
<gene>
    <name evidence="1" type="ORF">D5281_08820</name>
</gene>
<reference evidence="1" key="1">
    <citation type="submission" date="2018-09" db="EMBL/GenBank/DDBJ databases">
        <title>Murine metabolic-syndrome-specific gut microbial biobank.</title>
        <authorList>
            <person name="Liu C."/>
        </authorList>
    </citation>
    <scope>NUCLEOTIDE SEQUENCE</scope>
    <source>
        <strain evidence="1">D42-62</strain>
    </source>
</reference>
<dbReference type="EMBL" id="QZDT01000011">
    <property type="protein sequence ID" value="NBJ92693.1"/>
    <property type="molecule type" value="Genomic_DNA"/>
</dbReference>
<evidence type="ECO:0000313" key="1">
    <source>
        <dbReference type="EMBL" id="NBJ92693.1"/>
    </source>
</evidence>
<accession>A0A9X5GQZ6</accession>
<dbReference type="Proteomes" id="UP001154420">
    <property type="component" value="Unassembled WGS sequence"/>
</dbReference>
<keyword evidence="2" id="KW-1185">Reference proteome</keyword>
<comment type="caution">
    <text evidence="1">The sequence shown here is derived from an EMBL/GenBank/DDBJ whole genome shotgun (WGS) entry which is preliminary data.</text>
</comment>
<sequence length="61" mass="7106">MAKEKSLPGLKSRIVGYKNGRIAKRMIRFERWLIVIKLRNKVKICAKRLILWAAGENGRIL</sequence>
<proteinExistence type="predicted"/>
<dbReference type="AlphaFoldDB" id="A0A9X5GQZ6"/>